<gene>
    <name evidence="1" type="ORF">EZS27_030690</name>
</gene>
<reference evidence="1" key="1">
    <citation type="submission" date="2019-03" db="EMBL/GenBank/DDBJ databases">
        <title>Single cell metagenomics reveals metabolic interactions within the superorganism composed of flagellate Streblomastix strix and complex community of Bacteroidetes bacteria on its surface.</title>
        <authorList>
            <person name="Treitli S.C."/>
            <person name="Kolisko M."/>
            <person name="Husnik F."/>
            <person name="Keeling P."/>
            <person name="Hampl V."/>
        </authorList>
    </citation>
    <scope>NUCLEOTIDE SEQUENCE</scope>
    <source>
        <strain evidence="1">STM</strain>
    </source>
</reference>
<dbReference type="EMBL" id="SNRY01003886">
    <property type="protein sequence ID" value="KAA6319413.1"/>
    <property type="molecule type" value="Genomic_DNA"/>
</dbReference>
<dbReference type="AlphaFoldDB" id="A0A5J4QFQ7"/>
<name>A0A5J4QFQ7_9ZZZZ</name>
<evidence type="ECO:0000313" key="1">
    <source>
        <dbReference type="EMBL" id="KAA6319413.1"/>
    </source>
</evidence>
<sequence>MEKTEIYIANLQLLGFRKEIQDSSLFFVRKIETYINQDDVSLSVIAGLYKAKEFDVDAVYFRFFDDNRPPLAQIYIYDNINNSCYARRNIILNAWQQVCPYLFSMQSYKFWLSWKNGLSLWQV</sequence>
<accession>A0A5J4QFQ7</accession>
<proteinExistence type="predicted"/>
<protein>
    <submittedName>
        <fullName evidence="1">Uncharacterized protein</fullName>
    </submittedName>
</protein>
<feature type="non-terminal residue" evidence="1">
    <location>
        <position position="123"/>
    </location>
</feature>
<comment type="caution">
    <text evidence="1">The sequence shown here is derived from an EMBL/GenBank/DDBJ whole genome shotgun (WGS) entry which is preliminary data.</text>
</comment>
<organism evidence="1">
    <name type="scientific">termite gut metagenome</name>
    <dbReference type="NCBI Taxonomy" id="433724"/>
    <lineage>
        <taxon>unclassified sequences</taxon>
        <taxon>metagenomes</taxon>
        <taxon>organismal metagenomes</taxon>
    </lineage>
</organism>